<dbReference type="Proteomes" id="UP000309997">
    <property type="component" value="Unassembled WGS sequence"/>
</dbReference>
<evidence type="ECO:0000313" key="1">
    <source>
        <dbReference type="EMBL" id="KAL3580310.1"/>
    </source>
</evidence>
<evidence type="ECO:0000313" key="2">
    <source>
        <dbReference type="Proteomes" id="UP000309997"/>
    </source>
</evidence>
<name>A0ACC4BNV6_POPAL</name>
<organism evidence="1 2">
    <name type="scientific">Populus alba</name>
    <name type="common">White poplar</name>
    <dbReference type="NCBI Taxonomy" id="43335"/>
    <lineage>
        <taxon>Eukaryota</taxon>
        <taxon>Viridiplantae</taxon>
        <taxon>Streptophyta</taxon>
        <taxon>Embryophyta</taxon>
        <taxon>Tracheophyta</taxon>
        <taxon>Spermatophyta</taxon>
        <taxon>Magnoliopsida</taxon>
        <taxon>eudicotyledons</taxon>
        <taxon>Gunneridae</taxon>
        <taxon>Pentapetalae</taxon>
        <taxon>rosids</taxon>
        <taxon>fabids</taxon>
        <taxon>Malpighiales</taxon>
        <taxon>Salicaceae</taxon>
        <taxon>Saliceae</taxon>
        <taxon>Populus</taxon>
    </lineage>
</organism>
<comment type="caution">
    <text evidence="1">The sequence shown here is derived from an EMBL/GenBank/DDBJ whole genome shotgun (WGS) entry which is preliminary data.</text>
</comment>
<sequence length="69" mass="7217">MIYGMFGDQCSITFAVAVAIQEKLLDGSCTCHEQATAGTTPKPKGTARKHTDRDSVANSSALLVTALST</sequence>
<proteinExistence type="predicted"/>
<gene>
    <name evidence="1" type="ORF">D5086_018145</name>
</gene>
<protein>
    <submittedName>
        <fullName evidence="1">Uncharacterized protein</fullName>
    </submittedName>
</protein>
<reference evidence="1 2" key="1">
    <citation type="journal article" date="2024" name="Plant Biotechnol. J.">
        <title>Genome and CRISPR/Cas9 system of a widespread forest tree (Populus alba) in the world.</title>
        <authorList>
            <person name="Liu Y.J."/>
            <person name="Jiang P.F."/>
            <person name="Han X.M."/>
            <person name="Li X.Y."/>
            <person name="Wang H.M."/>
            <person name="Wang Y.J."/>
            <person name="Wang X.X."/>
            <person name="Zeng Q.Y."/>
        </authorList>
    </citation>
    <scope>NUCLEOTIDE SEQUENCE [LARGE SCALE GENOMIC DNA]</scope>
    <source>
        <strain evidence="2">cv. PAL-ZL1</strain>
    </source>
</reference>
<dbReference type="EMBL" id="RCHU02000009">
    <property type="protein sequence ID" value="KAL3580310.1"/>
    <property type="molecule type" value="Genomic_DNA"/>
</dbReference>
<accession>A0ACC4BNV6</accession>
<keyword evidence="2" id="KW-1185">Reference proteome</keyword>